<reference evidence="2" key="3">
    <citation type="submission" date="2020-02" db="EMBL/GenBank/DDBJ databases">
        <authorList>
            <person name="Matsumoto Y."/>
            <person name="Kinjo T."/>
            <person name="Motooka D."/>
            <person name="Nabeya D."/>
            <person name="Jung N."/>
            <person name="Uechi K."/>
            <person name="Horii T."/>
            <person name="Iida T."/>
            <person name="Fujita J."/>
            <person name="Nakamura S."/>
        </authorList>
    </citation>
    <scope>NUCLEOTIDE SEQUENCE</scope>
    <source>
        <strain evidence="2">JCM 18113</strain>
    </source>
</reference>
<name>A0A1X0G151_MYCNT</name>
<evidence type="ECO:0000313" key="5">
    <source>
        <dbReference type="Proteomes" id="UP000465812"/>
    </source>
</evidence>
<dbReference type="EMBL" id="AP022590">
    <property type="protein sequence ID" value="BBY36823.1"/>
    <property type="molecule type" value="Genomic_DNA"/>
</dbReference>
<evidence type="ECO:0000313" key="3">
    <source>
        <dbReference type="EMBL" id="ORB07518.1"/>
    </source>
</evidence>
<organism evidence="3 4">
    <name type="scientific">Mycobacterium mantenii</name>
    <dbReference type="NCBI Taxonomy" id="560555"/>
    <lineage>
        <taxon>Bacteria</taxon>
        <taxon>Bacillati</taxon>
        <taxon>Actinomycetota</taxon>
        <taxon>Actinomycetes</taxon>
        <taxon>Mycobacteriales</taxon>
        <taxon>Mycobacteriaceae</taxon>
        <taxon>Mycobacterium</taxon>
        <taxon>Mycobacterium avium complex (MAC)</taxon>
    </lineage>
</organism>
<evidence type="ECO:0000313" key="4">
    <source>
        <dbReference type="Proteomes" id="UP000192760"/>
    </source>
</evidence>
<dbReference type="Proteomes" id="UP000465812">
    <property type="component" value="Chromosome"/>
</dbReference>
<reference evidence="2 5" key="2">
    <citation type="journal article" date="2019" name="Emerg. Microbes Infect.">
        <title>Comprehensive subspecies identification of 175 nontuberculous mycobacteria species based on 7547 genomic profiles.</title>
        <authorList>
            <person name="Matsumoto Y."/>
            <person name="Kinjo T."/>
            <person name="Motooka D."/>
            <person name="Nabeya D."/>
            <person name="Jung N."/>
            <person name="Uechi K."/>
            <person name="Horii T."/>
            <person name="Iida T."/>
            <person name="Fujita J."/>
            <person name="Nakamura S."/>
        </authorList>
    </citation>
    <scope>NUCLEOTIDE SEQUENCE [LARGE SCALE GENOMIC DNA]</scope>
    <source>
        <strain evidence="2 5">JCM 18113</strain>
    </source>
</reference>
<dbReference type="EMBL" id="MVHW01000005">
    <property type="protein sequence ID" value="ORB07518.1"/>
    <property type="molecule type" value="Genomic_DNA"/>
</dbReference>
<dbReference type="STRING" id="560555.BST30_06100"/>
<proteinExistence type="predicted"/>
<evidence type="ECO:0000256" key="1">
    <source>
        <dbReference type="SAM" id="MobiDB-lite"/>
    </source>
</evidence>
<keyword evidence="5" id="KW-1185">Reference proteome</keyword>
<dbReference type="AlphaFoldDB" id="A0A1X0G151"/>
<dbReference type="Proteomes" id="UP000192760">
    <property type="component" value="Unassembled WGS sequence"/>
</dbReference>
<evidence type="ECO:0000313" key="2">
    <source>
        <dbReference type="EMBL" id="BBY36823.1"/>
    </source>
</evidence>
<feature type="region of interest" description="Disordered" evidence="1">
    <location>
        <begin position="1"/>
        <end position="32"/>
    </location>
</feature>
<accession>A0A1X0G151</accession>
<feature type="compositionally biased region" description="Basic and acidic residues" evidence="1">
    <location>
        <begin position="20"/>
        <end position="32"/>
    </location>
</feature>
<dbReference type="RefSeq" id="WP_083094009.1">
    <property type="nucleotide sequence ID" value="NZ_AP022590.1"/>
</dbReference>
<protein>
    <submittedName>
        <fullName evidence="3">Uncharacterized protein</fullName>
    </submittedName>
</protein>
<reference evidence="3 4" key="1">
    <citation type="submission" date="2017-02" db="EMBL/GenBank/DDBJ databases">
        <title>The new phylogeny of genus Mycobacterium.</title>
        <authorList>
            <person name="Tortoli E."/>
            <person name="Trovato A."/>
            <person name="Cirillo D.M."/>
        </authorList>
    </citation>
    <scope>NUCLEOTIDE SEQUENCE [LARGE SCALE GENOMIC DNA]</scope>
    <source>
        <strain evidence="3 4">DSM 45255</strain>
    </source>
</reference>
<gene>
    <name evidence="3" type="ORF">BST30_06100</name>
    <name evidence="2" type="ORF">MMAN_09570</name>
</gene>
<sequence length="211" mass="23801">MTPTNPFASLEPPSEPWFAESKEAAEAADDAKHRRTHVQSRLLFEAECDPRLEALATHQLTEPVALAWLKERFVLGSEVDSATHSRGVSDVASDDWHNLAWLREEFASETQGGIGVAPSAVGIVFALAVRRRGLLQQFEHERYLQEVEEEYAWRRRLEAWLSEHNDWLREHGFPTLVEGTWCVVAEEGPSATLPTALDDNTFPTTNVETPR</sequence>